<keyword evidence="6 9" id="KW-0175">Coiled coil</keyword>
<proteinExistence type="inferred from homology"/>
<dbReference type="Proteomes" id="UP000291933">
    <property type="component" value="Unassembled WGS sequence"/>
</dbReference>
<dbReference type="PANTHER" id="PTHR35794:SF2">
    <property type="entry name" value="CELL DIVISION PROTEIN DIVIVA"/>
    <property type="match status" value="1"/>
</dbReference>
<evidence type="ECO:0000256" key="2">
    <source>
        <dbReference type="ARBA" id="ARBA00009008"/>
    </source>
</evidence>
<dbReference type="GO" id="GO:0005737">
    <property type="term" value="C:cytoplasm"/>
    <property type="evidence" value="ECO:0007669"/>
    <property type="project" value="UniProtKB-SubCell"/>
</dbReference>
<evidence type="ECO:0000256" key="3">
    <source>
        <dbReference type="ARBA" id="ARBA00018787"/>
    </source>
</evidence>
<dbReference type="PANTHER" id="PTHR35794">
    <property type="entry name" value="CELL DIVISION PROTEIN DIVIVA"/>
    <property type="match status" value="1"/>
</dbReference>
<comment type="subcellular location">
    <subcellularLocation>
        <location evidence="1">Cytoplasm</location>
    </subcellularLocation>
</comment>
<feature type="region of interest" description="Disordered" evidence="10">
    <location>
        <begin position="255"/>
        <end position="287"/>
    </location>
</feature>
<evidence type="ECO:0000256" key="4">
    <source>
        <dbReference type="ARBA" id="ARBA00022490"/>
    </source>
</evidence>
<dbReference type="EMBL" id="SDMR01000010">
    <property type="protein sequence ID" value="TBT94763.1"/>
    <property type="molecule type" value="Genomic_DNA"/>
</dbReference>
<evidence type="ECO:0000256" key="9">
    <source>
        <dbReference type="SAM" id="Coils"/>
    </source>
</evidence>
<dbReference type="InterPro" id="IPR019933">
    <property type="entry name" value="DivIVA_domain"/>
</dbReference>
<dbReference type="AlphaFoldDB" id="A0A4Q9KJZ4"/>
<dbReference type="InterPro" id="IPR007793">
    <property type="entry name" value="DivIVA_fam"/>
</dbReference>
<evidence type="ECO:0000313" key="12">
    <source>
        <dbReference type="Proteomes" id="UP000291933"/>
    </source>
</evidence>
<evidence type="ECO:0000313" key="11">
    <source>
        <dbReference type="EMBL" id="TBT94763.1"/>
    </source>
</evidence>
<comment type="similarity">
    <text evidence="2">Belongs to the DivIVA family.</text>
</comment>
<organism evidence="11 12">
    <name type="scientific">Propioniciclava tarda</name>
    <dbReference type="NCBI Taxonomy" id="433330"/>
    <lineage>
        <taxon>Bacteria</taxon>
        <taxon>Bacillati</taxon>
        <taxon>Actinomycetota</taxon>
        <taxon>Actinomycetes</taxon>
        <taxon>Propionibacteriales</taxon>
        <taxon>Propionibacteriaceae</taxon>
        <taxon>Propioniciclava</taxon>
    </lineage>
</organism>
<keyword evidence="12" id="KW-1185">Reference proteome</keyword>
<reference evidence="11 12" key="1">
    <citation type="submission" date="2019-01" db="EMBL/GenBank/DDBJ databases">
        <title>Lactibacter flavus gen. nov., sp. nov., a novel bacterium of the family Propionibacteriaceae isolated from raw milk and dairy products.</title>
        <authorList>
            <person name="Huptas C."/>
            <person name="Wenning M."/>
            <person name="Breitenwieser F."/>
            <person name="Doll E."/>
            <person name="Von Neubeck M."/>
            <person name="Busse H.-J."/>
            <person name="Scherer S."/>
        </authorList>
    </citation>
    <scope>NUCLEOTIDE SEQUENCE [LARGE SCALE GENOMIC DNA]</scope>
    <source>
        <strain evidence="12">DSM 22130 / JCM 15804 / WR061</strain>
    </source>
</reference>
<evidence type="ECO:0000256" key="5">
    <source>
        <dbReference type="ARBA" id="ARBA00022618"/>
    </source>
</evidence>
<dbReference type="OrthoDB" id="9815492at2"/>
<protein>
    <recommendedName>
        <fullName evidence="3">Cell wall synthesis protein Wag31</fullName>
    </recommendedName>
    <alternativeName>
        <fullName evidence="8">Antigen 84</fullName>
    </alternativeName>
</protein>
<evidence type="ECO:0000256" key="7">
    <source>
        <dbReference type="ARBA" id="ARBA00023306"/>
    </source>
</evidence>
<dbReference type="Gene3D" id="1.20.5.1700">
    <property type="match status" value="1"/>
</dbReference>
<dbReference type="Gene3D" id="6.10.250.660">
    <property type="match status" value="1"/>
</dbReference>
<dbReference type="NCBIfam" id="TIGR03544">
    <property type="entry name" value="DivI1A_domain"/>
    <property type="match status" value="1"/>
</dbReference>
<name>A0A4Q9KJZ4_PROTD</name>
<dbReference type="RefSeq" id="WP_131172268.1">
    <property type="nucleotide sequence ID" value="NZ_FXTL01000010.1"/>
</dbReference>
<comment type="caution">
    <text evidence="11">The sequence shown here is derived from an EMBL/GenBank/DDBJ whole genome shotgun (WGS) entry which is preliminary data.</text>
</comment>
<sequence>MTLTIEQVRDCKFHLARRNGYEPVDVDNFVDKVEETLIALNEEIGTLKRQVGSGGTAAVSGEADDHFARLIADRDGEIERQRAEIAAFRQEADAQRGEAERLRSELAAAHSGESDDVSKLRAELEAKQAELARVQAELEAHRSHLDGLRGEIQSRDEQLSGLKRQLEDASTVVSSGDGKVERLVLTAAPEASSAVTRLLEMATTQADALVSGAQSEAERRLSEAQVHAERTRAEAEAHAQRVKAEAETLAERAKNEALGAATRTRNDAAAEAHRLTSEAQAKRERLEVEHSERKAVLDKEFADRRDQLIGTLESEHGQLAARVAHLRDYEKNFRDSFTAHLNSHIERIGKAELAPADEPELLKMGPVATHTPQLDKLLNPEEQ</sequence>
<gene>
    <name evidence="11" type="ORF">ET996_09210</name>
</gene>
<feature type="coiled-coil region" evidence="9">
    <location>
        <begin position="78"/>
        <end position="151"/>
    </location>
</feature>
<feature type="compositionally biased region" description="Basic and acidic residues" evidence="10">
    <location>
        <begin position="264"/>
        <end position="287"/>
    </location>
</feature>
<evidence type="ECO:0000256" key="10">
    <source>
        <dbReference type="SAM" id="MobiDB-lite"/>
    </source>
</evidence>
<dbReference type="GO" id="GO:0051301">
    <property type="term" value="P:cell division"/>
    <property type="evidence" value="ECO:0007669"/>
    <property type="project" value="UniProtKB-KW"/>
</dbReference>
<accession>A0A4Q9KJZ4</accession>
<keyword evidence="7" id="KW-0131">Cell cycle</keyword>
<evidence type="ECO:0000256" key="6">
    <source>
        <dbReference type="ARBA" id="ARBA00023054"/>
    </source>
</evidence>
<keyword evidence="5" id="KW-0132">Cell division</keyword>
<evidence type="ECO:0000256" key="8">
    <source>
        <dbReference type="ARBA" id="ARBA00031737"/>
    </source>
</evidence>
<keyword evidence="4" id="KW-0963">Cytoplasm</keyword>
<evidence type="ECO:0000256" key="1">
    <source>
        <dbReference type="ARBA" id="ARBA00004496"/>
    </source>
</evidence>